<comment type="caution">
    <text evidence="1">The sequence shown here is derived from an EMBL/GenBank/DDBJ whole genome shotgun (WGS) entry which is preliminary data.</text>
</comment>
<reference evidence="1" key="1">
    <citation type="submission" date="2021-03" db="EMBL/GenBank/DDBJ databases">
        <title>Evolutionary priming and transition to the ectomycorrhizal habit in an iconic lineage of mushroom-forming fungi: is preadaptation a requirement?</title>
        <authorList>
            <consortium name="DOE Joint Genome Institute"/>
            <person name="Looney B.P."/>
            <person name="Miyauchi S."/>
            <person name="Morin E."/>
            <person name="Drula E."/>
            <person name="Courty P.E."/>
            <person name="Chicoki N."/>
            <person name="Fauchery L."/>
            <person name="Kohler A."/>
            <person name="Kuo A."/>
            <person name="LaButti K."/>
            <person name="Pangilinan J."/>
            <person name="Lipzen A."/>
            <person name="Riley R."/>
            <person name="Andreopoulos W."/>
            <person name="He G."/>
            <person name="Johnson J."/>
            <person name="Barry K.W."/>
            <person name="Grigoriev I.V."/>
            <person name="Nagy L."/>
            <person name="Hibbett D."/>
            <person name="Henrissat B."/>
            <person name="Matheny P.B."/>
            <person name="Labbe J."/>
            <person name="Martin A.F."/>
        </authorList>
    </citation>
    <scope>NUCLEOTIDE SEQUENCE</scope>
    <source>
        <strain evidence="1">BPL698</strain>
    </source>
</reference>
<organism evidence="1 2">
    <name type="scientific">Russula earlei</name>
    <dbReference type="NCBI Taxonomy" id="71964"/>
    <lineage>
        <taxon>Eukaryota</taxon>
        <taxon>Fungi</taxon>
        <taxon>Dikarya</taxon>
        <taxon>Basidiomycota</taxon>
        <taxon>Agaricomycotina</taxon>
        <taxon>Agaricomycetes</taxon>
        <taxon>Russulales</taxon>
        <taxon>Russulaceae</taxon>
        <taxon>Russula</taxon>
    </lineage>
</organism>
<evidence type="ECO:0000313" key="1">
    <source>
        <dbReference type="EMBL" id="KAI9510654.1"/>
    </source>
</evidence>
<evidence type="ECO:0000313" key="2">
    <source>
        <dbReference type="Proteomes" id="UP001207468"/>
    </source>
</evidence>
<sequence>MHTAAIVAFICLAMGVAPSFSLPSSSARANPSGGQDHVNTQNPEPKQFDHYVRHDDNGKVIEQQSLPIHPWVVPVWTKPQPGKLTYAGSGPERKLEDYPYPRENFADQNFSHNTDLIRKKQ</sequence>
<dbReference type="Proteomes" id="UP001207468">
    <property type="component" value="Unassembled WGS sequence"/>
</dbReference>
<keyword evidence="2" id="KW-1185">Reference proteome</keyword>
<accession>A0ACC0UHX5</accession>
<gene>
    <name evidence="1" type="ORF">F5148DRAFT_1177504</name>
</gene>
<protein>
    <submittedName>
        <fullName evidence="1">Uncharacterized protein</fullName>
    </submittedName>
</protein>
<proteinExistence type="predicted"/>
<dbReference type="EMBL" id="JAGFNK010000037">
    <property type="protein sequence ID" value="KAI9510654.1"/>
    <property type="molecule type" value="Genomic_DNA"/>
</dbReference>
<name>A0ACC0UHX5_9AGAM</name>